<evidence type="ECO:0000313" key="1">
    <source>
        <dbReference type="EMBL" id="EDO52289.1"/>
    </source>
</evidence>
<name>A0ABC9N6H7_BACUC</name>
<keyword evidence="2" id="KW-1185">Reference proteome</keyword>
<protein>
    <submittedName>
        <fullName evidence="1">Uncharacterized protein</fullName>
    </submittedName>
</protein>
<comment type="caution">
    <text evidence="1">The sequence shown here is derived from an EMBL/GenBank/DDBJ whole genome shotgun (WGS) entry which is preliminary data.</text>
</comment>
<sequence>MAVADGVTNFSSKEVLTKYQLGTSVNIKNLKKVATEKDLIDILPGNKIELQDPVFEYWLKHIYR</sequence>
<gene>
    <name evidence="1" type="ORF">BACUNI_03902</name>
</gene>
<proteinExistence type="predicted"/>
<reference evidence="1" key="2">
    <citation type="submission" date="2013-11" db="EMBL/GenBank/DDBJ databases">
        <title>Draft genome sequence of Bacteroides uniformis (ATCC 8492).</title>
        <authorList>
            <person name="Sudarsanam P."/>
            <person name="Ley R."/>
            <person name="Guruge J."/>
            <person name="Turnbaugh P.J."/>
            <person name="Mahowald M."/>
            <person name="Liep D."/>
            <person name="Gordon J."/>
        </authorList>
    </citation>
    <scope>NUCLEOTIDE SEQUENCE</scope>
    <source>
        <strain evidence="1">ATCC 8492</strain>
    </source>
</reference>
<reference evidence="1" key="1">
    <citation type="submission" date="2007-06" db="EMBL/GenBank/DDBJ databases">
        <authorList>
            <person name="Fulton L."/>
            <person name="Clifton S."/>
            <person name="Fulton B."/>
            <person name="Xu J."/>
            <person name="Minx P."/>
            <person name="Pepin K.H."/>
            <person name="Johnson M."/>
            <person name="Thiruvilangam P."/>
            <person name="Bhonagiri V."/>
            <person name="Nash W.E."/>
            <person name="Mardis E.R."/>
            <person name="Wilson R.K."/>
        </authorList>
    </citation>
    <scope>NUCLEOTIDE SEQUENCE [LARGE SCALE GENOMIC DNA]</scope>
    <source>
        <strain evidence="1">ATCC 8492</strain>
    </source>
</reference>
<evidence type="ECO:0000313" key="2">
    <source>
        <dbReference type="Proteomes" id="UP000004110"/>
    </source>
</evidence>
<dbReference type="AlphaFoldDB" id="A0ABC9N6H7"/>
<dbReference type="Proteomes" id="UP000004110">
    <property type="component" value="Unassembled WGS sequence"/>
</dbReference>
<accession>A0ABC9N6H7</accession>
<dbReference type="EMBL" id="AAYH02000048">
    <property type="protein sequence ID" value="EDO52289.1"/>
    <property type="molecule type" value="Genomic_DNA"/>
</dbReference>
<organism evidence="1 2">
    <name type="scientific">Bacteroides uniformis (strain ATCC 8492 / DSM 6597 / CCUG 4942 / CIP 103695 / JCM 5828 / KCTC 5204 / NCTC 13054 / VPI 0061)</name>
    <dbReference type="NCBI Taxonomy" id="411479"/>
    <lineage>
        <taxon>Bacteria</taxon>
        <taxon>Pseudomonadati</taxon>
        <taxon>Bacteroidota</taxon>
        <taxon>Bacteroidia</taxon>
        <taxon>Bacteroidales</taxon>
        <taxon>Bacteroidaceae</taxon>
        <taxon>Bacteroides</taxon>
    </lineage>
</organism>